<comment type="catalytic activity">
    <reaction evidence="12">
        <text>Couples ATP hydrolysis with the unwinding of duplex DNA by translocating in the 3'-5' direction.</text>
        <dbReference type="EC" id="5.6.2.4"/>
    </reaction>
</comment>
<feature type="binding site" evidence="12">
    <location>
        <position position="528"/>
    </location>
    <ligand>
        <name>Zn(2+)</name>
        <dbReference type="ChEBI" id="CHEBI:29105"/>
        <label>1</label>
    </ligand>
</feature>
<dbReference type="Pfam" id="PF18319">
    <property type="entry name" value="Zn_ribbon_PriA"/>
    <property type="match status" value="1"/>
</dbReference>
<dbReference type="STRING" id="1121439.dsat_2609"/>
<dbReference type="Gene3D" id="3.40.1440.60">
    <property type="entry name" value="PriA, 3(prime) DNA-binding domain"/>
    <property type="match status" value="1"/>
</dbReference>
<keyword evidence="5 12" id="KW-0378">Hydrolase</keyword>
<dbReference type="SUPFAM" id="SSF52540">
    <property type="entry name" value="P-loop containing nucleoside triphosphate hydrolases"/>
    <property type="match status" value="2"/>
</dbReference>
<keyword evidence="4 12" id="KW-0547">Nucleotide-binding</keyword>
<evidence type="ECO:0000313" key="16">
    <source>
        <dbReference type="Proteomes" id="UP000014975"/>
    </source>
</evidence>
<keyword evidence="6 12" id="KW-0347">Helicase</keyword>
<organism evidence="15 16">
    <name type="scientific">Alkalidesulfovibrio alkalitolerans DSM 16529</name>
    <dbReference type="NCBI Taxonomy" id="1121439"/>
    <lineage>
        <taxon>Bacteria</taxon>
        <taxon>Pseudomonadati</taxon>
        <taxon>Thermodesulfobacteriota</taxon>
        <taxon>Desulfovibrionia</taxon>
        <taxon>Desulfovibrionales</taxon>
        <taxon>Desulfovibrionaceae</taxon>
        <taxon>Alkalidesulfovibrio</taxon>
    </lineage>
</organism>
<dbReference type="InterPro" id="IPR041236">
    <property type="entry name" value="PriA_C"/>
</dbReference>
<dbReference type="GO" id="GO:0006269">
    <property type="term" value="P:DNA replication, synthesis of primer"/>
    <property type="evidence" value="ECO:0007669"/>
    <property type="project" value="UniProtKB-KW"/>
</dbReference>
<dbReference type="Pfam" id="PF00271">
    <property type="entry name" value="Helicase_C"/>
    <property type="match status" value="1"/>
</dbReference>
<dbReference type="HAMAP" id="MF_00983">
    <property type="entry name" value="PriA"/>
    <property type="match status" value="1"/>
</dbReference>
<dbReference type="EMBL" id="ATHI01000006">
    <property type="protein sequence ID" value="EPR34790.1"/>
    <property type="molecule type" value="Genomic_DNA"/>
</dbReference>
<dbReference type="InterPro" id="IPR041222">
    <property type="entry name" value="PriA_3primeBD"/>
</dbReference>
<comment type="similarity">
    <text evidence="12">Belongs to the helicase family. PriA subfamily.</text>
</comment>
<comment type="cofactor">
    <cofactor evidence="12">
        <name>Zn(2+)</name>
        <dbReference type="ChEBI" id="CHEBI:29105"/>
    </cofactor>
    <text evidence="12">Binds 2 zinc ions per subunit.</text>
</comment>
<comment type="catalytic activity">
    <reaction evidence="11 12">
        <text>ATP + H2O = ADP + phosphate + H(+)</text>
        <dbReference type="Rhea" id="RHEA:13065"/>
        <dbReference type="ChEBI" id="CHEBI:15377"/>
        <dbReference type="ChEBI" id="CHEBI:15378"/>
        <dbReference type="ChEBI" id="CHEBI:30616"/>
        <dbReference type="ChEBI" id="CHEBI:43474"/>
        <dbReference type="ChEBI" id="CHEBI:456216"/>
        <dbReference type="EC" id="5.6.2.4"/>
    </reaction>
</comment>
<keyword evidence="10 12" id="KW-0413">Isomerase</keyword>
<dbReference type="GO" id="GO:0043138">
    <property type="term" value="F:3'-5' DNA helicase activity"/>
    <property type="evidence" value="ECO:0007669"/>
    <property type="project" value="UniProtKB-EC"/>
</dbReference>
<evidence type="ECO:0000256" key="7">
    <source>
        <dbReference type="ARBA" id="ARBA00022833"/>
    </source>
</evidence>
<dbReference type="SMART" id="SM00490">
    <property type="entry name" value="HELICc"/>
    <property type="match status" value="1"/>
</dbReference>
<feature type="binding site" evidence="12">
    <location>
        <position position="488"/>
    </location>
    <ligand>
        <name>Zn(2+)</name>
        <dbReference type="ChEBI" id="CHEBI:29105"/>
        <label>1</label>
    </ligand>
</feature>
<dbReference type="GO" id="GO:0003677">
    <property type="term" value="F:DNA binding"/>
    <property type="evidence" value="ECO:0007669"/>
    <property type="project" value="UniProtKB-UniRule"/>
</dbReference>
<dbReference type="Pfam" id="PF00270">
    <property type="entry name" value="DEAD"/>
    <property type="match status" value="1"/>
</dbReference>
<dbReference type="eggNOG" id="COG1198">
    <property type="taxonomic scope" value="Bacteria"/>
</dbReference>
<dbReference type="InterPro" id="IPR011545">
    <property type="entry name" value="DEAD/DEAH_box_helicase_dom"/>
</dbReference>
<keyword evidence="3 12" id="KW-0479">Metal-binding</keyword>
<dbReference type="PROSITE" id="PS51192">
    <property type="entry name" value="HELICASE_ATP_BIND_1"/>
    <property type="match status" value="1"/>
</dbReference>
<evidence type="ECO:0000256" key="5">
    <source>
        <dbReference type="ARBA" id="ARBA00022801"/>
    </source>
</evidence>
<dbReference type="Gene3D" id="3.40.50.300">
    <property type="entry name" value="P-loop containing nucleotide triphosphate hydrolases"/>
    <property type="match status" value="2"/>
</dbReference>
<sequence length="780" mass="85371">MSECVRVVLPSPPFSQLTYSLPPHLPRGAFPPGTRALAPLSGGFRVVVVLGPEAKPPADVTLKPLLWPLEREPLLGVDYLEMASNLSARLAEPLGQVLHGIVPKGFRSAQARFSVREPGLGRSFTTRDLANAPSEIRARLAAAWGQGRMQVRVRRENDICVRLLADPPWPVRPGAIRQARVLEFLYDTGPVGKEQLFAALGPGHEAALATLESRSLVQVGPWPEDERPPGLQPPSDLSCLDAMTPTPDQEAALCDLSAALGGDQGAARLLYGVTGSGKTFVYLRLIRECLRQGRQALLLAPEVALCLALYRAAREALPEFRVDIYHGYLPPGRRETLFGEASEKGPRLVVGTRSALFLPLQNLGLVILDEEHDESFKQDERLVYQAKDVAWFRAMRSRALLVLGSATPDLKTFYAAASGAMPLLRLSRRAGAGRLPSVELVPIDAKSGQGPLAPETIERLNATVRAGEQAVIMLNRRGYAPVMYCLSCEEAVQCPECRVALTYHKARERLVCHYCGLSMPFPSPCGTCGQSSYLPMGEGTEQLEEMLGRILPPDTPVLRLDRDAARRKERMESILADFAAGRAQVLVGTQMLSKGHHFPGVTLAVAVDADMGLNLPDYRATERIFQLLVQVSGRAGRGEKPGSVLIQTRSPNHPFWGFVLSGDYEGFYAREIELRRRFRYPPFVRLGLIRLSHAHDDPAGPDLVAAIAAELRAVAVEKGLMLLGPAPAPLSQLKGRRRFQCLVKASGWPEIRELYLRGRAMVPHGADVRLSLDLDPVNML</sequence>
<dbReference type="SMART" id="SM00487">
    <property type="entry name" value="DEXDc"/>
    <property type="match status" value="1"/>
</dbReference>
<comment type="caution">
    <text evidence="15">The sequence shown here is derived from an EMBL/GenBank/DDBJ whole genome shotgun (WGS) entry which is preliminary data.</text>
</comment>
<feature type="domain" description="Helicase C-terminal" evidence="14">
    <location>
        <begin position="498"/>
        <end position="675"/>
    </location>
</feature>
<evidence type="ECO:0000259" key="13">
    <source>
        <dbReference type="PROSITE" id="PS51192"/>
    </source>
</evidence>
<evidence type="ECO:0000256" key="1">
    <source>
        <dbReference type="ARBA" id="ARBA00022515"/>
    </source>
</evidence>
<dbReference type="GO" id="GO:0016887">
    <property type="term" value="F:ATP hydrolysis activity"/>
    <property type="evidence" value="ECO:0007669"/>
    <property type="project" value="RHEA"/>
</dbReference>
<dbReference type="InterPro" id="IPR014001">
    <property type="entry name" value="Helicase_ATP-bd"/>
</dbReference>
<dbReference type="PANTHER" id="PTHR30580:SF0">
    <property type="entry name" value="PRIMOSOMAL PROTEIN N"/>
    <property type="match status" value="1"/>
</dbReference>
<dbReference type="FunFam" id="3.40.50.300:FF:000489">
    <property type="entry name" value="Primosome assembly protein PriA"/>
    <property type="match status" value="1"/>
</dbReference>
<keyword evidence="9 12" id="KW-0238">DNA-binding</keyword>
<reference evidence="15 16" key="1">
    <citation type="journal article" date="2013" name="Genome Announc.">
        <title>Draft genome sequences for three mercury-methylating, sulfate-reducing bacteria.</title>
        <authorList>
            <person name="Brown S.D."/>
            <person name="Hurt R.A.Jr."/>
            <person name="Gilmour C.C."/>
            <person name="Elias D.A."/>
        </authorList>
    </citation>
    <scope>NUCLEOTIDE SEQUENCE [LARGE SCALE GENOMIC DNA]</scope>
    <source>
        <strain evidence="15 16">DSM 16529</strain>
    </source>
</reference>
<feature type="binding site" evidence="12">
    <location>
        <position position="497"/>
    </location>
    <ligand>
        <name>Zn(2+)</name>
        <dbReference type="ChEBI" id="CHEBI:29105"/>
        <label>2</label>
    </ligand>
</feature>
<dbReference type="AlphaFoldDB" id="S7TE04"/>
<dbReference type="InterPro" id="IPR005259">
    <property type="entry name" value="PriA"/>
</dbReference>
<dbReference type="PATRIC" id="fig|1121439.3.peg.1010"/>
<dbReference type="GO" id="GO:0006270">
    <property type="term" value="P:DNA replication initiation"/>
    <property type="evidence" value="ECO:0007669"/>
    <property type="project" value="TreeGrafter"/>
</dbReference>
<evidence type="ECO:0000256" key="11">
    <source>
        <dbReference type="ARBA" id="ARBA00048988"/>
    </source>
</evidence>
<keyword evidence="8 12" id="KW-0067">ATP-binding</keyword>
<proteinExistence type="inferred from homology"/>
<evidence type="ECO:0000256" key="2">
    <source>
        <dbReference type="ARBA" id="ARBA00022705"/>
    </source>
</evidence>
<dbReference type="PANTHER" id="PTHR30580">
    <property type="entry name" value="PRIMOSOMAL PROTEIN N"/>
    <property type="match status" value="1"/>
</dbReference>
<protein>
    <recommendedName>
        <fullName evidence="12">Replication restart protein PriA</fullName>
    </recommendedName>
    <alternativeName>
        <fullName evidence="12">ATP-dependent DNA helicase PriA</fullName>
        <ecNumber evidence="12">5.6.2.4</ecNumber>
    </alternativeName>
    <alternativeName>
        <fullName evidence="12">DNA 3'-5' helicase PriA</fullName>
    </alternativeName>
</protein>
<evidence type="ECO:0000256" key="12">
    <source>
        <dbReference type="HAMAP-Rule" id="MF_00983"/>
    </source>
</evidence>
<keyword evidence="1 12" id="KW-0639">Primosome</keyword>
<comment type="function">
    <text evidence="12">Initiates the restart of stalled replication forks, which reloads the replicative helicase on sites other than the origin of replication. Recognizes and binds to abandoned replication forks and remodels them to uncover a helicase loading site. Promotes assembly of the primosome at these replication forks.</text>
</comment>
<dbReference type="InterPro" id="IPR027417">
    <property type="entry name" value="P-loop_NTPase"/>
</dbReference>
<dbReference type="EC" id="5.6.2.4" evidence="12"/>
<feature type="binding site" evidence="12">
    <location>
        <position position="515"/>
    </location>
    <ligand>
        <name>Zn(2+)</name>
        <dbReference type="ChEBI" id="CHEBI:29105"/>
        <label>2</label>
    </ligand>
</feature>
<keyword evidence="2 12" id="KW-0235">DNA replication</keyword>
<evidence type="ECO:0000313" key="15">
    <source>
        <dbReference type="EMBL" id="EPR34790.1"/>
    </source>
</evidence>
<dbReference type="OrthoDB" id="9759544at2"/>
<feature type="domain" description="Helicase ATP-binding" evidence="13">
    <location>
        <begin position="259"/>
        <end position="426"/>
    </location>
</feature>
<name>S7TE04_9BACT</name>
<dbReference type="GO" id="GO:0006302">
    <property type="term" value="P:double-strand break repair"/>
    <property type="evidence" value="ECO:0007669"/>
    <property type="project" value="InterPro"/>
</dbReference>
<evidence type="ECO:0000256" key="4">
    <source>
        <dbReference type="ARBA" id="ARBA00022741"/>
    </source>
</evidence>
<keyword evidence="16" id="KW-1185">Reference proteome</keyword>
<feature type="binding site" evidence="12">
    <location>
        <position position="494"/>
    </location>
    <ligand>
        <name>Zn(2+)</name>
        <dbReference type="ChEBI" id="CHEBI:29105"/>
        <label>2</label>
    </ligand>
</feature>
<keyword evidence="7 12" id="KW-0862">Zinc</keyword>
<dbReference type="InterPro" id="IPR040498">
    <property type="entry name" value="PriA_CRR"/>
</dbReference>
<evidence type="ECO:0000256" key="6">
    <source>
        <dbReference type="ARBA" id="ARBA00022806"/>
    </source>
</evidence>
<feature type="binding site" evidence="12">
    <location>
        <position position="512"/>
    </location>
    <ligand>
        <name>Zn(2+)</name>
        <dbReference type="ChEBI" id="CHEBI:29105"/>
        <label>2</label>
    </ligand>
</feature>
<dbReference type="NCBIfam" id="TIGR00595">
    <property type="entry name" value="priA"/>
    <property type="match status" value="1"/>
</dbReference>
<dbReference type="GO" id="GO:0005524">
    <property type="term" value="F:ATP binding"/>
    <property type="evidence" value="ECO:0007669"/>
    <property type="project" value="UniProtKB-UniRule"/>
</dbReference>
<dbReference type="Proteomes" id="UP000014975">
    <property type="component" value="Unassembled WGS sequence"/>
</dbReference>
<dbReference type="Pfam" id="PF17764">
    <property type="entry name" value="PriA_3primeBD"/>
    <property type="match status" value="1"/>
</dbReference>
<dbReference type="GO" id="GO:1990077">
    <property type="term" value="C:primosome complex"/>
    <property type="evidence" value="ECO:0007669"/>
    <property type="project" value="UniProtKB-UniRule"/>
</dbReference>
<gene>
    <name evidence="12" type="primary">priA</name>
    <name evidence="15" type="ORF">dsat_2609</name>
</gene>
<feature type="binding site" evidence="12">
    <location>
        <position position="525"/>
    </location>
    <ligand>
        <name>Zn(2+)</name>
        <dbReference type="ChEBI" id="CHEBI:29105"/>
        <label>1</label>
    </ligand>
</feature>
<dbReference type="RefSeq" id="WP_020886494.1">
    <property type="nucleotide sequence ID" value="NZ_ATHI01000006.1"/>
</dbReference>
<comment type="subunit">
    <text evidence="12">Component of the replication restart primosome.</text>
</comment>
<feature type="binding site" evidence="12">
    <location>
        <position position="485"/>
    </location>
    <ligand>
        <name>Zn(2+)</name>
        <dbReference type="ChEBI" id="CHEBI:29105"/>
        <label>1</label>
    </ligand>
</feature>
<dbReference type="InterPro" id="IPR001650">
    <property type="entry name" value="Helicase_C-like"/>
</dbReference>
<evidence type="ECO:0000256" key="10">
    <source>
        <dbReference type="ARBA" id="ARBA00023235"/>
    </source>
</evidence>
<accession>S7TE04</accession>
<evidence type="ECO:0000259" key="14">
    <source>
        <dbReference type="PROSITE" id="PS51194"/>
    </source>
</evidence>
<dbReference type="Pfam" id="PF18074">
    <property type="entry name" value="PriA_C"/>
    <property type="match status" value="1"/>
</dbReference>
<evidence type="ECO:0000256" key="3">
    <source>
        <dbReference type="ARBA" id="ARBA00022723"/>
    </source>
</evidence>
<evidence type="ECO:0000256" key="8">
    <source>
        <dbReference type="ARBA" id="ARBA00022840"/>
    </source>
</evidence>
<dbReference type="GO" id="GO:0006310">
    <property type="term" value="P:DNA recombination"/>
    <property type="evidence" value="ECO:0007669"/>
    <property type="project" value="InterPro"/>
</dbReference>
<evidence type="ECO:0000256" key="9">
    <source>
        <dbReference type="ARBA" id="ARBA00023125"/>
    </source>
</evidence>
<dbReference type="InterPro" id="IPR042115">
    <property type="entry name" value="PriA_3primeBD_sf"/>
</dbReference>
<dbReference type="GO" id="GO:0008270">
    <property type="term" value="F:zinc ion binding"/>
    <property type="evidence" value="ECO:0007669"/>
    <property type="project" value="UniProtKB-UniRule"/>
</dbReference>
<dbReference type="PROSITE" id="PS51194">
    <property type="entry name" value="HELICASE_CTER"/>
    <property type="match status" value="1"/>
</dbReference>